<feature type="compositionally biased region" description="Basic residues" evidence="1">
    <location>
        <begin position="230"/>
        <end position="250"/>
    </location>
</feature>
<evidence type="ECO:0000313" key="3">
    <source>
        <dbReference type="Proteomes" id="UP000019484"/>
    </source>
</evidence>
<evidence type="ECO:0000256" key="1">
    <source>
        <dbReference type="SAM" id="MobiDB-lite"/>
    </source>
</evidence>
<dbReference type="EMBL" id="AMWN01000007">
    <property type="protein sequence ID" value="EXJ81901.1"/>
    <property type="molecule type" value="Genomic_DNA"/>
</dbReference>
<organism evidence="2 3">
    <name type="scientific">Capronia coronata CBS 617.96</name>
    <dbReference type="NCBI Taxonomy" id="1182541"/>
    <lineage>
        <taxon>Eukaryota</taxon>
        <taxon>Fungi</taxon>
        <taxon>Dikarya</taxon>
        <taxon>Ascomycota</taxon>
        <taxon>Pezizomycotina</taxon>
        <taxon>Eurotiomycetes</taxon>
        <taxon>Chaetothyriomycetidae</taxon>
        <taxon>Chaetothyriales</taxon>
        <taxon>Herpotrichiellaceae</taxon>
        <taxon>Capronia</taxon>
    </lineage>
</organism>
<proteinExistence type="predicted"/>
<accession>W9XY87</accession>
<sequence length="256" mass="27484">MGPDHADDVGWLARTEQMLLTVPPAAMGDFERQLLTDLVDDAILMTTRSNEIQLGLASLHHAYDIGDILGPGRSNLTVAATGLQPPAAMRQPPSSSSTPQPPAGIHQAPTLAPSATPAIGTQGSGPVSTVPNFPGVTGQKTEHRDRQWKFQCHRCTHLVRYRAEFNRHVNDATGDILGFKIVHANPPADMTWYALDAQGNQYSGNIVPESQGQPSGRSRIPDPCGPPIRAKIKAKGKKTKGKKTKGKKTKVGPEED</sequence>
<keyword evidence="3" id="KW-1185">Reference proteome</keyword>
<comment type="caution">
    <text evidence="2">The sequence shown here is derived from an EMBL/GenBank/DDBJ whole genome shotgun (WGS) entry which is preliminary data.</text>
</comment>
<gene>
    <name evidence="2" type="ORF">A1O1_07968</name>
</gene>
<name>W9XY87_9EURO</name>
<feature type="region of interest" description="Disordered" evidence="1">
    <location>
        <begin position="85"/>
        <end position="132"/>
    </location>
</feature>
<dbReference type="HOGENOM" id="CLU_084250_0_0_1"/>
<dbReference type="AlphaFoldDB" id="W9XY87"/>
<dbReference type="Proteomes" id="UP000019484">
    <property type="component" value="Unassembled WGS sequence"/>
</dbReference>
<reference evidence="2 3" key="1">
    <citation type="submission" date="2013-03" db="EMBL/GenBank/DDBJ databases">
        <title>The Genome Sequence of Capronia coronata CBS 617.96.</title>
        <authorList>
            <consortium name="The Broad Institute Genomics Platform"/>
            <person name="Cuomo C."/>
            <person name="de Hoog S."/>
            <person name="Gorbushina A."/>
            <person name="Walker B."/>
            <person name="Young S.K."/>
            <person name="Zeng Q."/>
            <person name="Gargeya S."/>
            <person name="Fitzgerald M."/>
            <person name="Haas B."/>
            <person name="Abouelleil A."/>
            <person name="Allen A.W."/>
            <person name="Alvarado L."/>
            <person name="Arachchi H.M."/>
            <person name="Berlin A.M."/>
            <person name="Chapman S.B."/>
            <person name="Gainer-Dewar J."/>
            <person name="Goldberg J."/>
            <person name="Griggs A."/>
            <person name="Gujja S."/>
            <person name="Hansen M."/>
            <person name="Howarth C."/>
            <person name="Imamovic A."/>
            <person name="Ireland A."/>
            <person name="Larimer J."/>
            <person name="McCowan C."/>
            <person name="Murphy C."/>
            <person name="Pearson M."/>
            <person name="Poon T.W."/>
            <person name="Priest M."/>
            <person name="Roberts A."/>
            <person name="Saif S."/>
            <person name="Shea T."/>
            <person name="Sisk P."/>
            <person name="Sykes S."/>
            <person name="Wortman J."/>
            <person name="Nusbaum C."/>
            <person name="Birren B."/>
        </authorList>
    </citation>
    <scope>NUCLEOTIDE SEQUENCE [LARGE SCALE GENOMIC DNA]</scope>
    <source>
        <strain evidence="2 3">CBS 617.96</strain>
    </source>
</reference>
<feature type="compositionally biased region" description="Polar residues" evidence="1">
    <location>
        <begin position="119"/>
        <end position="131"/>
    </location>
</feature>
<dbReference type="OrthoDB" id="10557401at2759"/>
<dbReference type="GeneID" id="19162821"/>
<evidence type="ECO:0000313" key="2">
    <source>
        <dbReference type="EMBL" id="EXJ81901.1"/>
    </source>
</evidence>
<dbReference type="RefSeq" id="XP_007727022.1">
    <property type="nucleotide sequence ID" value="XM_007728832.1"/>
</dbReference>
<protein>
    <submittedName>
        <fullName evidence="2">Uncharacterized protein</fullName>
    </submittedName>
</protein>
<feature type="region of interest" description="Disordered" evidence="1">
    <location>
        <begin position="209"/>
        <end position="256"/>
    </location>
</feature>